<evidence type="ECO:0008006" key="10">
    <source>
        <dbReference type="Google" id="ProtNLM"/>
    </source>
</evidence>
<organism evidence="8 9">
    <name type="scientific">Candidatus Kaiserbacteria bacterium RIFCSPLOWO2_01_FULL_53_17</name>
    <dbReference type="NCBI Taxonomy" id="1798511"/>
    <lineage>
        <taxon>Bacteria</taxon>
        <taxon>Candidatus Kaiseribacteriota</taxon>
    </lineage>
</organism>
<keyword evidence="6" id="KW-0694">RNA-binding</keyword>
<dbReference type="Gene3D" id="3.30.920.30">
    <property type="entry name" value="Hypothetical protein"/>
    <property type="match status" value="1"/>
</dbReference>
<dbReference type="GO" id="GO:0016787">
    <property type="term" value="F:hydrolase activity"/>
    <property type="evidence" value="ECO:0007669"/>
    <property type="project" value="UniProtKB-KW"/>
</dbReference>
<dbReference type="InterPro" id="IPR012933">
    <property type="entry name" value="HicA_mRNA_interferase"/>
</dbReference>
<evidence type="ECO:0000313" key="8">
    <source>
        <dbReference type="EMBL" id="OGG73237.1"/>
    </source>
</evidence>
<evidence type="ECO:0000313" key="9">
    <source>
        <dbReference type="Proteomes" id="UP000177306"/>
    </source>
</evidence>
<keyword evidence="5" id="KW-0378">Hydrolase</keyword>
<keyword evidence="4" id="KW-0255">Endonuclease</keyword>
<keyword evidence="2" id="KW-1277">Toxin-antitoxin system</keyword>
<dbReference type="InterPro" id="IPR038570">
    <property type="entry name" value="HicA_sf"/>
</dbReference>
<evidence type="ECO:0000256" key="1">
    <source>
        <dbReference type="ARBA" id="ARBA00006620"/>
    </source>
</evidence>
<evidence type="ECO:0000256" key="2">
    <source>
        <dbReference type="ARBA" id="ARBA00022649"/>
    </source>
</evidence>
<name>A0A1F6EI02_9BACT</name>
<dbReference type="SUPFAM" id="SSF54786">
    <property type="entry name" value="YcfA/nrd intein domain"/>
    <property type="match status" value="1"/>
</dbReference>
<dbReference type="GO" id="GO:0003729">
    <property type="term" value="F:mRNA binding"/>
    <property type="evidence" value="ECO:0007669"/>
    <property type="project" value="InterPro"/>
</dbReference>
<dbReference type="GO" id="GO:0004519">
    <property type="term" value="F:endonuclease activity"/>
    <property type="evidence" value="ECO:0007669"/>
    <property type="project" value="UniProtKB-KW"/>
</dbReference>
<dbReference type="Pfam" id="PF07927">
    <property type="entry name" value="HicA_toxin"/>
    <property type="match status" value="1"/>
</dbReference>
<dbReference type="Proteomes" id="UP000177306">
    <property type="component" value="Unassembled WGS sequence"/>
</dbReference>
<proteinExistence type="inferred from homology"/>
<comment type="similarity">
    <text evidence="1">Belongs to the HicA mRNA interferase family.</text>
</comment>
<accession>A0A1F6EI02</accession>
<dbReference type="AlphaFoldDB" id="A0A1F6EI02"/>
<sequence length="75" mass="8683">MPRLPRVNARKLIRVLQKLDFVEHAERGTSHLVFSHPDGRRTLVSRHGSRDIKKGTLSGILKDLKISQEKFRELL</sequence>
<dbReference type="EMBL" id="MFLY01000004">
    <property type="protein sequence ID" value="OGG73237.1"/>
    <property type="molecule type" value="Genomic_DNA"/>
</dbReference>
<evidence type="ECO:0000256" key="3">
    <source>
        <dbReference type="ARBA" id="ARBA00022722"/>
    </source>
</evidence>
<reference evidence="8 9" key="1">
    <citation type="journal article" date="2016" name="Nat. Commun.">
        <title>Thousands of microbial genomes shed light on interconnected biogeochemical processes in an aquifer system.</title>
        <authorList>
            <person name="Anantharaman K."/>
            <person name="Brown C.T."/>
            <person name="Hug L.A."/>
            <person name="Sharon I."/>
            <person name="Castelle C.J."/>
            <person name="Probst A.J."/>
            <person name="Thomas B.C."/>
            <person name="Singh A."/>
            <person name="Wilkins M.J."/>
            <person name="Karaoz U."/>
            <person name="Brodie E.L."/>
            <person name="Williams K.H."/>
            <person name="Hubbard S.S."/>
            <person name="Banfield J.F."/>
        </authorList>
    </citation>
    <scope>NUCLEOTIDE SEQUENCE [LARGE SCALE GENOMIC DNA]</scope>
</reference>
<keyword evidence="3" id="KW-0540">Nuclease</keyword>
<gene>
    <name evidence="8" type="ORF">A3A38_03840</name>
</gene>
<protein>
    <recommendedName>
        <fullName evidence="10">Addiction module toxin, HicA family</fullName>
    </recommendedName>
</protein>
<evidence type="ECO:0000256" key="6">
    <source>
        <dbReference type="ARBA" id="ARBA00022884"/>
    </source>
</evidence>
<comment type="caution">
    <text evidence="8">The sequence shown here is derived from an EMBL/GenBank/DDBJ whole genome shotgun (WGS) entry which is preliminary data.</text>
</comment>
<evidence type="ECO:0000256" key="7">
    <source>
        <dbReference type="ARBA" id="ARBA00023016"/>
    </source>
</evidence>
<keyword evidence="7" id="KW-0346">Stress response</keyword>
<evidence type="ECO:0000256" key="5">
    <source>
        <dbReference type="ARBA" id="ARBA00022801"/>
    </source>
</evidence>
<evidence type="ECO:0000256" key="4">
    <source>
        <dbReference type="ARBA" id="ARBA00022759"/>
    </source>
</evidence>